<dbReference type="GO" id="GO:0005975">
    <property type="term" value="P:carbohydrate metabolic process"/>
    <property type="evidence" value="ECO:0007669"/>
    <property type="project" value="InterPro"/>
</dbReference>
<accession>A0A511YSL1</accession>
<dbReference type="Gene3D" id="1.50.10.10">
    <property type="match status" value="1"/>
</dbReference>
<keyword evidence="2" id="KW-0732">Signal</keyword>
<sequence>MNFISHPIKLLAFAALGSGIFLSCAQSKLASQAKTETTGQPSGKVVPANLKWSERMMLSEMYRFPEAWMLDFSKSPKWTYPTAIVLDGAELLYAKTGKKEYYQYISDFGDKLVKLDGTILTYELEKYNIDLLNSGNVLLYLYEKEKKEKYLKALQTLRRQIDGQPRTQEGSFWHKKIYPYQVWLDGLYMGMPFYTHYTSDFSKGAEATKAYDDIVFQFDSVQKNLRDKKTGLLYHAWDESRTEAWADKQTGLSPNFWGRSMGWYGMAMVDVLDYLPQNHPGRARLISYLRSYADAIIKVQDKNNGLWYQVLDQPLEKGNYTEATASAMFVYTMIKSVNKGYLPKSYKTYAQKGYDGIIKNLITVDPNGVVNLNKCCAVAGLGGKPYRDGSYEYYVNEEIRSNDAKGTGPFILASLEFEKHQYKRQGIQEKN</sequence>
<name>A0A511YSL1_9FLAO</name>
<evidence type="ECO:0000256" key="2">
    <source>
        <dbReference type="SAM" id="SignalP"/>
    </source>
</evidence>
<dbReference type="GO" id="GO:0016787">
    <property type="term" value="F:hydrolase activity"/>
    <property type="evidence" value="ECO:0007669"/>
    <property type="project" value="UniProtKB-KW"/>
</dbReference>
<evidence type="ECO:0000313" key="4">
    <source>
        <dbReference type="Proteomes" id="UP000321863"/>
    </source>
</evidence>
<protein>
    <submittedName>
        <fullName evidence="3">Family 88 glycosyl hydrolase</fullName>
    </submittedName>
</protein>
<proteinExistence type="predicted"/>
<feature type="signal peptide" evidence="2">
    <location>
        <begin position="1"/>
        <end position="25"/>
    </location>
</feature>
<organism evidence="3 4">
    <name type="scientific">Chryseobacterium hagamense</name>
    <dbReference type="NCBI Taxonomy" id="395935"/>
    <lineage>
        <taxon>Bacteria</taxon>
        <taxon>Pseudomonadati</taxon>
        <taxon>Bacteroidota</taxon>
        <taxon>Flavobacteriia</taxon>
        <taxon>Flavobacteriales</taxon>
        <taxon>Weeksellaceae</taxon>
        <taxon>Chryseobacterium group</taxon>
        <taxon>Chryseobacterium</taxon>
    </lineage>
</organism>
<dbReference type="Pfam" id="PF07470">
    <property type="entry name" value="Glyco_hydro_88"/>
    <property type="match status" value="1"/>
</dbReference>
<dbReference type="AlphaFoldDB" id="A0A511YSL1"/>
<dbReference type="EMBL" id="BJYJ01000053">
    <property type="protein sequence ID" value="GEN78168.1"/>
    <property type="molecule type" value="Genomic_DNA"/>
</dbReference>
<dbReference type="PANTHER" id="PTHR33886:SF8">
    <property type="entry name" value="UNSATURATED RHAMNOGALACTURONAN HYDROLASE (EUROFUNG)"/>
    <property type="match status" value="1"/>
</dbReference>
<reference evidence="3 4" key="1">
    <citation type="submission" date="2019-07" db="EMBL/GenBank/DDBJ databases">
        <title>Whole genome shotgun sequence of Chryseobacterium hagamense NBRC 105253.</title>
        <authorList>
            <person name="Hosoyama A."/>
            <person name="Uohara A."/>
            <person name="Ohji S."/>
            <person name="Ichikawa N."/>
        </authorList>
    </citation>
    <scope>NUCLEOTIDE SEQUENCE [LARGE SCALE GENOMIC DNA]</scope>
    <source>
        <strain evidence="3 4">NBRC 105253</strain>
    </source>
</reference>
<keyword evidence="1 3" id="KW-0378">Hydrolase</keyword>
<evidence type="ECO:0000313" key="3">
    <source>
        <dbReference type="EMBL" id="GEN78168.1"/>
    </source>
</evidence>
<dbReference type="RefSeq" id="WP_146944622.1">
    <property type="nucleotide sequence ID" value="NZ_BJYJ01000053.1"/>
</dbReference>
<dbReference type="Proteomes" id="UP000321863">
    <property type="component" value="Unassembled WGS sequence"/>
</dbReference>
<feature type="chain" id="PRO_5022021571" evidence="2">
    <location>
        <begin position="26"/>
        <end position="431"/>
    </location>
</feature>
<dbReference type="InterPro" id="IPR010905">
    <property type="entry name" value="Glyco_hydro_88"/>
</dbReference>
<dbReference type="InterPro" id="IPR012341">
    <property type="entry name" value="6hp_glycosidase-like_sf"/>
</dbReference>
<dbReference type="InterPro" id="IPR008928">
    <property type="entry name" value="6-hairpin_glycosidase_sf"/>
</dbReference>
<keyword evidence="4" id="KW-1185">Reference proteome</keyword>
<comment type="caution">
    <text evidence="3">The sequence shown here is derived from an EMBL/GenBank/DDBJ whole genome shotgun (WGS) entry which is preliminary data.</text>
</comment>
<evidence type="ECO:0000256" key="1">
    <source>
        <dbReference type="ARBA" id="ARBA00022801"/>
    </source>
</evidence>
<dbReference type="InterPro" id="IPR052043">
    <property type="entry name" value="PolySaccharide_Degr_Enz"/>
</dbReference>
<dbReference type="SUPFAM" id="SSF48208">
    <property type="entry name" value="Six-hairpin glycosidases"/>
    <property type="match status" value="1"/>
</dbReference>
<dbReference type="OrthoDB" id="6381507at2"/>
<gene>
    <name evidence="3" type="ORF">CHA01nite_39080</name>
</gene>
<dbReference type="PANTHER" id="PTHR33886">
    <property type="entry name" value="UNSATURATED RHAMNOGALACTURONAN HYDROLASE (EUROFUNG)"/>
    <property type="match status" value="1"/>
</dbReference>